<dbReference type="Pfam" id="PF24883">
    <property type="entry name" value="NPHP3_N"/>
    <property type="match status" value="1"/>
</dbReference>
<dbReference type="EMBL" id="KZ107839">
    <property type="protein sequence ID" value="OSS52593.1"/>
    <property type="molecule type" value="Genomic_DNA"/>
</dbReference>
<dbReference type="OMA" id="THEKAER"/>
<accession>A0A1Y2M935</accession>
<keyword evidence="5" id="KW-1185">Reference proteome</keyword>
<proteinExistence type="predicted"/>
<gene>
    <name evidence="4" type="ORF">B5807_02703</name>
</gene>
<dbReference type="SUPFAM" id="SSF52540">
    <property type="entry name" value="P-loop containing nucleoside triphosphate hydrolases"/>
    <property type="match status" value="1"/>
</dbReference>
<dbReference type="Proteomes" id="UP000193240">
    <property type="component" value="Unassembled WGS sequence"/>
</dbReference>
<evidence type="ECO:0000259" key="2">
    <source>
        <dbReference type="Pfam" id="PF17109"/>
    </source>
</evidence>
<feature type="domain" description="Nephrocystin 3-like N-terminal" evidence="3">
    <location>
        <begin position="295"/>
        <end position="463"/>
    </location>
</feature>
<reference evidence="4 5" key="1">
    <citation type="journal article" date="2017" name="Genome Announc.">
        <title>Genome sequence of the saprophytic ascomycete Epicoccum nigrum ICMP 19927 strain isolated from New Zealand.</title>
        <authorList>
            <person name="Fokin M."/>
            <person name="Fleetwood D."/>
            <person name="Weir B.S."/>
            <person name="Villas-Boas S.G."/>
        </authorList>
    </citation>
    <scope>NUCLEOTIDE SEQUENCE [LARGE SCALE GENOMIC DNA]</scope>
    <source>
        <strain evidence="4 5">ICMP 19927</strain>
    </source>
</reference>
<dbReference type="Gene3D" id="3.40.50.300">
    <property type="entry name" value="P-loop containing nucleotide triphosphate hydrolases"/>
    <property type="match status" value="1"/>
</dbReference>
<name>A0A1Y2M935_EPING</name>
<dbReference type="InterPro" id="IPR027417">
    <property type="entry name" value="P-loop_NTPase"/>
</dbReference>
<dbReference type="PANTHER" id="PTHR10039:SF17">
    <property type="entry name" value="FUNGAL STAND N-TERMINAL GOODBYE DOMAIN-CONTAINING PROTEIN-RELATED"/>
    <property type="match status" value="1"/>
</dbReference>
<organism evidence="4 5">
    <name type="scientific">Epicoccum nigrum</name>
    <name type="common">Soil fungus</name>
    <name type="synonym">Epicoccum purpurascens</name>
    <dbReference type="NCBI Taxonomy" id="105696"/>
    <lineage>
        <taxon>Eukaryota</taxon>
        <taxon>Fungi</taxon>
        <taxon>Dikarya</taxon>
        <taxon>Ascomycota</taxon>
        <taxon>Pezizomycotina</taxon>
        <taxon>Dothideomycetes</taxon>
        <taxon>Pleosporomycetidae</taxon>
        <taxon>Pleosporales</taxon>
        <taxon>Pleosporineae</taxon>
        <taxon>Didymellaceae</taxon>
        <taxon>Epicoccum</taxon>
    </lineage>
</organism>
<keyword evidence="1" id="KW-0677">Repeat</keyword>
<dbReference type="PANTHER" id="PTHR10039">
    <property type="entry name" value="AMELOGENIN"/>
    <property type="match status" value="1"/>
</dbReference>
<protein>
    <submittedName>
        <fullName evidence="4">Uncharacterized protein</fullName>
    </submittedName>
</protein>
<feature type="domain" description="Fungal STAND N-terminal Goodbye" evidence="2">
    <location>
        <begin position="14"/>
        <end position="92"/>
    </location>
</feature>
<dbReference type="InParanoid" id="A0A1Y2M935"/>
<evidence type="ECO:0000259" key="3">
    <source>
        <dbReference type="Pfam" id="PF24883"/>
    </source>
</evidence>
<dbReference type="Pfam" id="PF17109">
    <property type="entry name" value="Goodbye"/>
    <property type="match status" value="1"/>
</dbReference>
<dbReference type="InterPro" id="IPR056884">
    <property type="entry name" value="NPHP3-like_N"/>
</dbReference>
<dbReference type="AlphaFoldDB" id="A0A1Y2M935"/>
<evidence type="ECO:0000256" key="1">
    <source>
        <dbReference type="ARBA" id="ARBA00022737"/>
    </source>
</evidence>
<evidence type="ECO:0000313" key="5">
    <source>
        <dbReference type="Proteomes" id="UP000193240"/>
    </source>
</evidence>
<sequence length="584" mass="67032">MEDQERQLTIFAVFRHNKGKLDKFRTLISRNADIIQRIATSVVDAACAAFPPSSAILTAFTFVMTASKHVSDDYDMIESFFKVMQVFLERLSLLEDKIPPQEAFQRPLVKVFSSLLKLSGIARSYCTKGRLSKWAKDLVRGGDAVAYEELSSDLSNLESTVIMQTLRTTIEINTQAKSTNDDMKAVYGLVEENTYMTQQTLESSEQTRVIVSRNETVLQELHHMSRDSARANIEFLRILDQMKSKDEKSKEQNMTSGASKSENFNRLKMTFLENDAEGRRREKLETIKSSYLEGAFDWYQTEPAFQSIVNKNESLLWISGAAGMGKSTLSYTMFRYLEQIYAAEPTTSVAWFSFDDEHSGMRLISDMLRCCALQAAEKDASYCQEIDGALRRRGKFVFRETEATWVDLIESRYTAKSDRRMIIILDGIDAIENEQASSDFKTLIDLLGRVNRNESAVQVIFTCDREKENHLSGLGVKAIHLSRERIIGDMSLFASSKIRCLSRLRRLRKPIRRNIVQRVVQKADSFLYIEHTMRRLNALGRETLIWKRLDTLADNTEAIYRTLLEDCQKNRSSEDRNILRELFA</sequence>
<evidence type="ECO:0000313" key="4">
    <source>
        <dbReference type="EMBL" id="OSS52593.1"/>
    </source>
</evidence>
<dbReference type="InterPro" id="IPR031350">
    <property type="entry name" value="Goodbye_dom"/>
</dbReference>